<dbReference type="FunFam" id="3.40.50.720:FF:000084">
    <property type="entry name" value="Short-chain dehydrogenase reductase"/>
    <property type="match status" value="1"/>
</dbReference>
<dbReference type="CDD" id="cd05233">
    <property type="entry name" value="SDR_c"/>
    <property type="match status" value="1"/>
</dbReference>
<protein>
    <submittedName>
        <fullName evidence="2">NAD(P)-dependent dehydrogenase, short-chain alcohol dehydrogenase family</fullName>
    </submittedName>
</protein>
<dbReference type="Gene3D" id="3.40.50.720">
    <property type="entry name" value="NAD(P)-binding Rossmann-like Domain"/>
    <property type="match status" value="1"/>
</dbReference>
<dbReference type="PROSITE" id="PS00061">
    <property type="entry name" value="ADH_SHORT"/>
    <property type="match status" value="1"/>
</dbReference>
<name>A0A521CSI6_9SPHI</name>
<proteinExistence type="inferred from homology"/>
<dbReference type="AlphaFoldDB" id="A0A521CSI6"/>
<gene>
    <name evidence="2" type="ORF">SAMN06265348_104162</name>
</gene>
<dbReference type="NCBIfam" id="NF005559">
    <property type="entry name" value="PRK07231.1"/>
    <property type="match status" value="1"/>
</dbReference>
<comment type="similarity">
    <text evidence="1">Belongs to the short-chain dehydrogenases/reductases (SDR) family.</text>
</comment>
<dbReference type="SUPFAM" id="SSF51735">
    <property type="entry name" value="NAD(P)-binding Rossmann-fold domains"/>
    <property type="match status" value="1"/>
</dbReference>
<evidence type="ECO:0000256" key="1">
    <source>
        <dbReference type="ARBA" id="ARBA00006484"/>
    </source>
</evidence>
<dbReference type="PANTHER" id="PTHR43943">
    <property type="entry name" value="DEHYDROGENASE/REDUCTASE (SDR FAMILY) MEMBER 4"/>
    <property type="match status" value="1"/>
</dbReference>
<dbReference type="OrthoDB" id="9803333at2"/>
<dbReference type="RefSeq" id="WP_142527868.1">
    <property type="nucleotide sequence ID" value="NZ_CBCSJO010000001.1"/>
</dbReference>
<organism evidence="2 3">
    <name type="scientific">Pedobacter westerhofensis</name>
    <dbReference type="NCBI Taxonomy" id="425512"/>
    <lineage>
        <taxon>Bacteria</taxon>
        <taxon>Pseudomonadati</taxon>
        <taxon>Bacteroidota</taxon>
        <taxon>Sphingobacteriia</taxon>
        <taxon>Sphingobacteriales</taxon>
        <taxon>Sphingobacteriaceae</taxon>
        <taxon>Pedobacter</taxon>
    </lineage>
</organism>
<evidence type="ECO:0000313" key="3">
    <source>
        <dbReference type="Proteomes" id="UP000320300"/>
    </source>
</evidence>
<dbReference type="Pfam" id="PF13561">
    <property type="entry name" value="adh_short_C2"/>
    <property type="match status" value="1"/>
</dbReference>
<accession>A0A521CSI6</accession>
<dbReference type="EMBL" id="FXTN01000004">
    <property type="protein sequence ID" value="SMO62423.1"/>
    <property type="molecule type" value="Genomic_DNA"/>
</dbReference>
<dbReference type="PRINTS" id="PR00081">
    <property type="entry name" value="GDHRDH"/>
</dbReference>
<reference evidence="2 3" key="1">
    <citation type="submission" date="2017-05" db="EMBL/GenBank/DDBJ databases">
        <authorList>
            <person name="Varghese N."/>
            <person name="Submissions S."/>
        </authorList>
    </citation>
    <scope>NUCLEOTIDE SEQUENCE [LARGE SCALE GENOMIC DNA]</scope>
    <source>
        <strain evidence="2 3">DSM 19036</strain>
    </source>
</reference>
<dbReference type="InterPro" id="IPR002347">
    <property type="entry name" value="SDR_fam"/>
</dbReference>
<dbReference type="PANTHER" id="PTHR43943:SF2">
    <property type="entry name" value="DEHYDROGENASE_REDUCTASE 4"/>
    <property type="match status" value="1"/>
</dbReference>
<sequence length="255" mass="27142">MKLKDKVAVITGGNSGIGFGVAEAFKNEGAIGAIVGRTQETLDKSIQQLGDSFIAINADVTKSEDLDNVFKQTADRFGSIDILVVNAGGPPDSAKQQTVVDTSEDVFDKFIALNQKAVYFTVQKAVPYMNEGSSIILMSSFGGRYAFEGMCVYSGCKAAIRSYARGFSQDLLSRKIRVNAILPGTIDTPIFGKALQADQVEEYKKQTVQTIPVGRIGLPADIGPAAVFLASDESSFVVGTEILIDGGVLNLSPQK</sequence>
<evidence type="ECO:0000313" key="2">
    <source>
        <dbReference type="EMBL" id="SMO62423.1"/>
    </source>
</evidence>
<dbReference type="Proteomes" id="UP000320300">
    <property type="component" value="Unassembled WGS sequence"/>
</dbReference>
<dbReference type="InterPro" id="IPR020904">
    <property type="entry name" value="Sc_DH/Rdtase_CS"/>
</dbReference>
<keyword evidence="3" id="KW-1185">Reference proteome</keyword>
<dbReference type="InterPro" id="IPR036291">
    <property type="entry name" value="NAD(P)-bd_dom_sf"/>
</dbReference>